<dbReference type="PRINTS" id="PR01398">
    <property type="entry name" value="ISCHRISMTASE"/>
</dbReference>
<feature type="domain" description="Isochorismatase-like" evidence="2">
    <location>
        <begin position="31"/>
        <end position="203"/>
    </location>
</feature>
<evidence type="ECO:0000256" key="1">
    <source>
        <dbReference type="ARBA" id="ARBA00022801"/>
    </source>
</evidence>
<evidence type="ECO:0000313" key="4">
    <source>
        <dbReference type="Proteomes" id="UP000275395"/>
    </source>
</evidence>
<dbReference type="Proteomes" id="UP000275395">
    <property type="component" value="Unassembled WGS sequence"/>
</dbReference>
<accession>A0A3L6ZL98</accession>
<dbReference type="InterPro" id="IPR050272">
    <property type="entry name" value="Isochorismatase-like_hydrls"/>
</dbReference>
<comment type="caution">
    <text evidence="3">The sequence shown here is derived from an EMBL/GenBank/DDBJ whole genome shotgun (WGS) entry which is preliminary data.</text>
</comment>
<evidence type="ECO:0000259" key="2">
    <source>
        <dbReference type="Pfam" id="PF00857"/>
    </source>
</evidence>
<dbReference type="InterPro" id="IPR016291">
    <property type="entry name" value="Isochorismatase"/>
</dbReference>
<organism evidence="3 4">
    <name type="scientific">Mycetocola reblochoni</name>
    <dbReference type="NCBI Taxonomy" id="331618"/>
    <lineage>
        <taxon>Bacteria</taxon>
        <taxon>Bacillati</taxon>
        <taxon>Actinomycetota</taxon>
        <taxon>Actinomycetes</taxon>
        <taxon>Micrococcales</taxon>
        <taxon>Microbacteriaceae</taxon>
        <taxon>Mycetocola</taxon>
    </lineage>
</organism>
<gene>
    <name evidence="3" type="ORF">D9V30_09400</name>
</gene>
<dbReference type="Gene3D" id="3.40.50.850">
    <property type="entry name" value="Isochorismatase-like"/>
    <property type="match status" value="1"/>
</dbReference>
<dbReference type="SUPFAM" id="SSF52499">
    <property type="entry name" value="Isochorismatase-like hydrolases"/>
    <property type="match status" value="1"/>
</dbReference>
<dbReference type="RefSeq" id="WP_121657609.1">
    <property type="nucleotide sequence ID" value="NZ_JBQDRQ010000034.1"/>
</dbReference>
<dbReference type="PANTHER" id="PTHR43540">
    <property type="entry name" value="PEROXYUREIDOACRYLATE/UREIDOACRYLATE AMIDOHYDROLASE-RELATED"/>
    <property type="match status" value="1"/>
</dbReference>
<keyword evidence="1" id="KW-0378">Hydrolase</keyword>
<dbReference type="InterPro" id="IPR000868">
    <property type="entry name" value="Isochorismatase-like_dom"/>
</dbReference>
<evidence type="ECO:0000313" key="3">
    <source>
        <dbReference type="EMBL" id="RLP68766.1"/>
    </source>
</evidence>
<protein>
    <submittedName>
        <fullName evidence="3">Isochorismatase family protein</fullName>
    </submittedName>
</protein>
<proteinExistence type="predicted"/>
<dbReference type="PANTHER" id="PTHR43540:SF3">
    <property type="entry name" value="ENTEROBACTIN SYNTHASE COMPONENT B"/>
    <property type="match status" value="1"/>
</dbReference>
<dbReference type="InterPro" id="IPR036380">
    <property type="entry name" value="Isochorismatase-like_sf"/>
</dbReference>
<sequence>MGLPRIATYDVPGVDEHPEGRVDWTLDPTRSAILVHDMQQYFVDAFAEADGPVGLAIGHIARLLDAARAAGVPVIYTAQPAGQDPVDRGLLSEFWGPGLQDEESAAIVDELRPVAGDTILTKWRYNAFIRTPLRETLAARDRDQLVIVGVYAHIGCLLTAADAFMNDIRPFLVADAVADFSREDHLFALDYAANRCARVLDTDTALAALAPGAPGVGR</sequence>
<dbReference type="EMBL" id="RCUW01000007">
    <property type="protein sequence ID" value="RLP68766.1"/>
    <property type="molecule type" value="Genomic_DNA"/>
</dbReference>
<dbReference type="Pfam" id="PF00857">
    <property type="entry name" value="Isochorismatase"/>
    <property type="match status" value="1"/>
</dbReference>
<reference evidence="3 4" key="1">
    <citation type="submission" date="2018-10" db="EMBL/GenBank/DDBJ databases">
        <authorList>
            <person name="Li J."/>
        </authorList>
    </citation>
    <scope>NUCLEOTIDE SEQUENCE [LARGE SCALE GENOMIC DNA]</scope>
    <source>
        <strain evidence="3 4">JCM 30549</strain>
    </source>
</reference>
<dbReference type="AlphaFoldDB" id="A0A3L6ZL98"/>
<dbReference type="GO" id="GO:0008908">
    <property type="term" value="F:isochorismatase activity"/>
    <property type="evidence" value="ECO:0007669"/>
    <property type="project" value="InterPro"/>
</dbReference>
<dbReference type="PIRSF" id="PIRSF001111">
    <property type="entry name" value="Isochorismatase"/>
    <property type="match status" value="1"/>
</dbReference>
<name>A0A3L6ZL98_9MICO</name>